<dbReference type="Proteomes" id="UP001217089">
    <property type="component" value="Unassembled WGS sequence"/>
</dbReference>
<reference evidence="1 2" key="1">
    <citation type="submission" date="2022-12" db="EMBL/GenBank/DDBJ databases">
        <title>Chromosome-level genome of Tegillarca granosa.</title>
        <authorList>
            <person name="Kim J."/>
        </authorList>
    </citation>
    <scope>NUCLEOTIDE SEQUENCE [LARGE SCALE GENOMIC DNA]</scope>
    <source>
        <strain evidence="1">Teg-2019</strain>
        <tissue evidence="1">Adductor muscle</tissue>
    </source>
</reference>
<organism evidence="1 2">
    <name type="scientific">Tegillarca granosa</name>
    <name type="common">Malaysian cockle</name>
    <name type="synonym">Anadara granosa</name>
    <dbReference type="NCBI Taxonomy" id="220873"/>
    <lineage>
        <taxon>Eukaryota</taxon>
        <taxon>Metazoa</taxon>
        <taxon>Spiralia</taxon>
        <taxon>Lophotrochozoa</taxon>
        <taxon>Mollusca</taxon>
        <taxon>Bivalvia</taxon>
        <taxon>Autobranchia</taxon>
        <taxon>Pteriomorphia</taxon>
        <taxon>Arcoida</taxon>
        <taxon>Arcoidea</taxon>
        <taxon>Arcidae</taxon>
        <taxon>Tegillarca</taxon>
    </lineage>
</organism>
<sequence>MSKKLYRKTADLFKEWLKIKHFFFKTFQQISPLLINIFKKSYHFKFCKKNTWKCLRGKLIKFYAYLQRKRNFKDTDEEPISKYRKNSNIVDETTFSTNFVQMEINGETDKARDYKQSFMKNICALANSGGGVLCIKNTAKSIAFADFDNIMQNGKCWLHKIGHSGFENLVEFKPPTNKHGSALLVTTCMNTYDSHVNDSWKTENMLKVINDITESASTKSKVPKPIMAIKDDVTYLQQFPGESIGLEYKGCEKIKNLKSLLHTMFEKKDKKGSLIQYICRFSKTGGSIIYGITESKTTSKIYRAEGINFLLSKTDESEIEDHCRSKIKTTMLWLTHEGKILETDKIDAYICFIFHPMKCMGVKKNYKILEIAVAPFHGIVFDSISGPEAWRVDPKSSQINRIETVDWYRCMRKQIPLCEHIRKLFGVVTLTLS</sequence>
<protein>
    <recommendedName>
        <fullName evidence="3">Schlafen AlbA-2 domain-containing protein</fullName>
    </recommendedName>
</protein>
<comment type="caution">
    <text evidence="1">The sequence shown here is derived from an EMBL/GenBank/DDBJ whole genome shotgun (WGS) entry which is preliminary data.</text>
</comment>
<evidence type="ECO:0000313" key="2">
    <source>
        <dbReference type="Proteomes" id="UP001217089"/>
    </source>
</evidence>
<evidence type="ECO:0008006" key="3">
    <source>
        <dbReference type="Google" id="ProtNLM"/>
    </source>
</evidence>
<name>A0ABQ9FG02_TEGGR</name>
<dbReference type="Gene3D" id="3.30.950.30">
    <property type="entry name" value="Schlafen, AAA domain"/>
    <property type="match status" value="1"/>
</dbReference>
<evidence type="ECO:0000313" key="1">
    <source>
        <dbReference type="EMBL" id="KAJ8314608.1"/>
    </source>
</evidence>
<dbReference type="InterPro" id="IPR038461">
    <property type="entry name" value="Schlafen_AlbA_2_dom_sf"/>
</dbReference>
<proteinExistence type="predicted"/>
<accession>A0ABQ9FG02</accession>
<dbReference type="EMBL" id="JARBDR010000337">
    <property type="protein sequence ID" value="KAJ8314608.1"/>
    <property type="molecule type" value="Genomic_DNA"/>
</dbReference>
<keyword evidence="2" id="KW-1185">Reference proteome</keyword>
<gene>
    <name evidence="1" type="ORF">KUTeg_006758</name>
</gene>